<feature type="region of interest" description="Disordered" evidence="1">
    <location>
        <begin position="564"/>
        <end position="634"/>
    </location>
</feature>
<feature type="compositionally biased region" description="Polar residues" evidence="1">
    <location>
        <begin position="588"/>
        <end position="597"/>
    </location>
</feature>
<feature type="region of interest" description="Disordered" evidence="1">
    <location>
        <begin position="282"/>
        <end position="315"/>
    </location>
</feature>
<organism evidence="2 3">
    <name type="scientific">Trichoderma guizhouense</name>
    <dbReference type="NCBI Taxonomy" id="1491466"/>
    <lineage>
        <taxon>Eukaryota</taxon>
        <taxon>Fungi</taxon>
        <taxon>Dikarya</taxon>
        <taxon>Ascomycota</taxon>
        <taxon>Pezizomycotina</taxon>
        <taxon>Sordariomycetes</taxon>
        <taxon>Hypocreomycetidae</taxon>
        <taxon>Hypocreales</taxon>
        <taxon>Hypocreaceae</taxon>
        <taxon>Trichoderma</taxon>
    </lineage>
</organism>
<evidence type="ECO:0000256" key="1">
    <source>
        <dbReference type="SAM" id="MobiDB-lite"/>
    </source>
</evidence>
<feature type="compositionally biased region" description="Polar residues" evidence="1">
    <location>
        <begin position="300"/>
        <end position="311"/>
    </location>
</feature>
<feature type="compositionally biased region" description="Basic and acidic residues" evidence="1">
    <location>
        <begin position="573"/>
        <end position="585"/>
    </location>
</feature>
<evidence type="ECO:0000313" key="3">
    <source>
        <dbReference type="Proteomes" id="UP000191004"/>
    </source>
</evidence>
<evidence type="ECO:0000313" key="2">
    <source>
        <dbReference type="EMBL" id="OPB40203.1"/>
    </source>
</evidence>
<keyword evidence="3" id="KW-1185">Reference proteome</keyword>
<reference evidence="2 3" key="1">
    <citation type="submission" date="2016-04" db="EMBL/GenBank/DDBJ databases">
        <title>Multiple horizontal gene transfer events from other fungi enriched the ability of the initially mycotrophic fungus Trichoderma (Ascomycota) to feed on dead plant biomass.</title>
        <authorList>
            <person name="Atanasova L."/>
            <person name="Chenthamara K."/>
            <person name="Zhang J."/>
            <person name="Grujic M."/>
            <person name="Henrissat B."/>
            <person name="Kuo A."/>
            <person name="Aertz A."/>
            <person name="Salamov A."/>
            <person name="Lipzen A."/>
            <person name="Labutti K."/>
            <person name="Barry K."/>
            <person name="Miao Y."/>
            <person name="Rahimi M.J."/>
            <person name="Shen Q."/>
            <person name="Grigoriev I.V."/>
            <person name="Kubicek C.P."/>
            <person name="Druzhinina I.S."/>
        </authorList>
    </citation>
    <scope>NUCLEOTIDE SEQUENCE [LARGE SCALE GENOMIC DNA]</scope>
    <source>
        <strain evidence="2 3">NJAU 4742</strain>
    </source>
</reference>
<name>A0A1T3CGH3_9HYPO</name>
<sequence>MAPPLRTYGKKKSLLGPLGSRHRSKASADFLPAKNPDLGSQSVNPCSDTAKRHSRTQSNVQPTSIEEIASALLDDSSSELPAEGDAKGQLGKDDPDYTTSIPPVREDSTPEVGEQPIVSHSPKSLKEGSTSNSRAPRPSAPRIQKMSPNNRFAKSSRPRGSSTSSPKRKDYSLIRPLADSVKKSTHRSPYPVVKDAEAVCLLPHNVMDGTPRILLQSELAGQGRAVATSADEIQEKVCAMLAATDALKPSPSQPRKSPVSKMTRMTPSRVLAKVSSAWDRWQVRSSSGGAAKPRAKLTKQPVQEDSPNGPLTSHPVFVSPVVKRASLIDTIEIRLNEGDNLNRKKVQQMVGGRVARKPVANDGKAIRSGQSMDDDPFAEPALYHSPSAIERHQHLKIMVGSNRASLLIIDPFEAEKGFENNLEDRILSSSPVCASTPRIHLHRVQTPTLEDSLDEQCSKLPTQISLEKGTTDLTIYQSQEAISFKKSPNQSGQMRALPNTDHITVGLIRDGPSLDTCSAKWSKKHPSPSKRDLEQLEIAFRCYSELKRRGIGEEADELAAHYTPSTRYLSPRDTNRMMKAREEGVKSMSGSESQSPAKPQIRRPTDDLRRHHQIRLAPVYRPTIPQSDEVDELQ</sequence>
<gene>
    <name evidence="2" type="ORF">A0O28_0002820</name>
</gene>
<feature type="compositionally biased region" description="Polar residues" evidence="1">
    <location>
        <begin position="38"/>
        <end position="47"/>
    </location>
</feature>
<dbReference type="AlphaFoldDB" id="A0A1T3CGH3"/>
<proteinExistence type="predicted"/>
<dbReference type="EMBL" id="LVVK01000017">
    <property type="protein sequence ID" value="OPB40203.1"/>
    <property type="molecule type" value="Genomic_DNA"/>
</dbReference>
<feature type="region of interest" description="Disordered" evidence="1">
    <location>
        <begin position="1"/>
        <end position="188"/>
    </location>
</feature>
<accession>A0A1T3CGH3</accession>
<protein>
    <submittedName>
        <fullName evidence="2">Uncharacterized protein</fullName>
    </submittedName>
</protein>
<comment type="caution">
    <text evidence="2">The sequence shown here is derived from an EMBL/GenBank/DDBJ whole genome shotgun (WGS) entry which is preliminary data.</text>
</comment>
<dbReference type="OrthoDB" id="4207421at2759"/>
<feature type="compositionally biased region" description="Basic and acidic residues" evidence="1">
    <location>
        <begin position="84"/>
        <end position="95"/>
    </location>
</feature>
<dbReference type="Proteomes" id="UP000191004">
    <property type="component" value="Unassembled WGS sequence"/>
</dbReference>